<reference evidence="2 3" key="1">
    <citation type="journal article" date="2012" name="Science">
        <title>The Paleozoic origin of enzymatic lignin decomposition reconstructed from 31 fungal genomes.</title>
        <authorList>
            <person name="Floudas D."/>
            <person name="Binder M."/>
            <person name="Riley R."/>
            <person name="Barry K."/>
            <person name="Blanchette R.A."/>
            <person name="Henrissat B."/>
            <person name="Martinez A.T."/>
            <person name="Otillar R."/>
            <person name="Spatafora J.W."/>
            <person name="Yadav J.S."/>
            <person name="Aerts A."/>
            <person name="Benoit I."/>
            <person name="Boyd A."/>
            <person name="Carlson A."/>
            <person name="Copeland A."/>
            <person name="Coutinho P.M."/>
            <person name="de Vries R.P."/>
            <person name="Ferreira P."/>
            <person name="Findley K."/>
            <person name="Foster B."/>
            <person name="Gaskell J."/>
            <person name="Glotzer D."/>
            <person name="Gorecki P."/>
            <person name="Heitman J."/>
            <person name="Hesse C."/>
            <person name="Hori C."/>
            <person name="Igarashi K."/>
            <person name="Jurgens J.A."/>
            <person name="Kallen N."/>
            <person name="Kersten P."/>
            <person name="Kohler A."/>
            <person name="Kuees U."/>
            <person name="Kumar T.K.A."/>
            <person name="Kuo A."/>
            <person name="LaButti K."/>
            <person name="Larrondo L.F."/>
            <person name="Lindquist E."/>
            <person name="Ling A."/>
            <person name="Lombard V."/>
            <person name="Lucas S."/>
            <person name="Lundell T."/>
            <person name="Martin R."/>
            <person name="McLaughlin D.J."/>
            <person name="Morgenstern I."/>
            <person name="Morin E."/>
            <person name="Murat C."/>
            <person name="Nagy L.G."/>
            <person name="Nolan M."/>
            <person name="Ohm R.A."/>
            <person name="Patyshakuliyeva A."/>
            <person name="Rokas A."/>
            <person name="Ruiz-Duenas F.J."/>
            <person name="Sabat G."/>
            <person name="Salamov A."/>
            <person name="Samejima M."/>
            <person name="Schmutz J."/>
            <person name="Slot J.C."/>
            <person name="St John F."/>
            <person name="Stenlid J."/>
            <person name="Sun H."/>
            <person name="Sun S."/>
            <person name="Syed K."/>
            <person name="Tsang A."/>
            <person name="Wiebenga A."/>
            <person name="Young D."/>
            <person name="Pisabarro A."/>
            <person name="Eastwood D.C."/>
            <person name="Martin F."/>
            <person name="Cullen D."/>
            <person name="Grigoriev I.V."/>
            <person name="Hibbett D.S."/>
        </authorList>
    </citation>
    <scope>NUCLEOTIDE SEQUENCE [LARGE SCALE GENOMIC DNA]</scope>
    <source>
        <strain evidence="2 3">LYAD-421 SS1</strain>
    </source>
</reference>
<name>R7T1V1_DICSQ</name>
<accession>R7T1V1</accession>
<gene>
    <name evidence="2" type="ORF">DICSQDRAFT_84929</name>
</gene>
<dbReference type="RefSeq" id="XP_007364935.1">
    <property type="nucleotide sequence ID" value="XM_007364873.1"/>
</dbReference>
<dbReference type="Proteomes" id="UP000053319">
    <property type="component" value="Unassembled WGS sequence"/>
</dbReference>
<feature type="non-terminal residue" evidence="2">
    <location>
        <position position="1"/>
    </location>
</feature>
<dbReference type="EMBL" id="JH719406">
    <property type="protein sequence ID" value="EJF62223.1"/>
    <property type="molecule type" value="Genomic_DNA"/>
</dbReference>
<dbReference type="GeneID" id="18844577"/>
<proteinExistence type="predicted"/>
<protein>
    <submittedName>
        <fullName evidence="2">Uncharacterized protein</fullName>
    </submittedName>
</protein>
<evidence type="ECO:0000313" key="2">
    <source>
        <dbReference type="EMBL" id="EJF62223.1"/>
    </source>
</evidence>
<sequence length="141" mass="14502">LPHSIVSPSLHAHGRRPTTVRKAVDAAASVLRLLRLRVPAAPISDSGSDVEPSEQRSESCWCRGPASLSRAHRVRPYTHSPADAAATVLRPAVAICSRGGEPEGEVAVYRGGAVGAGGSERGELRHGLGGGASVGWGRASS</sequence>
<dbReference type="KEGG" id="dsq:DICSQDRAFT_84929"/>
<organism evidence="2 3">
    <name type="scientific">Dichomitus squalens (strain LYAD-421)</name>
    <name type="common">Western red white-rot fungus</name>
    <dbReference type="NCBI Taxonomy" id="732165"/>
    <lineage>
        <taxon>Eukaryota</taxon>
        <taxon>Fungi</taxon>
        <taxon>Dikarya</taxon>
        <taxon>Basidiomycota</taxon>
        <taxon>Agaricomycotina</taxon>
        <taxon>Agaricomycetes</taxon>
        <taxon>Polyporales</taxon>
        <taxon>Polyporaceae</taxon>
        <taxon>Dichomitus</taxon>
    </lineage>
</organism>
<feature type="region of interest" description="Disordered" evidence="1">
    <location>
        <begin position="116"/>
        <end position="141"/>
    </location>
</feature>
<evidence type="ECO:0000256" key="1">
    <source>
        <dbReference type="SAM" id="MobiDB-lite"/>
    </source>
</evidence>
<evidence type="ECO:0000313" key="3">
    <source>
        <dbReference type="Proteomes" id="UP000053319"/>
    </source>
</evidence>
<dbReference type="AlphaFoldDB" id="R7T1V1"/>
<dbReference type="HOGENOM" id="CLU_1829928_0_0_1"/>